<evidence type="ECO:0000313" key="4">
    <source>
        <dbReference type="Proteomes" id="UP001234178"/>
    </source>
</evidence>
<feature type="region of interest" description="Disordered" evidence="2">
    <location>
        <begin position="167"/>
        <end position="187"/>
    </location>
</feature>
<organism evidence="3 4">
    <name type="scientific">Daphnia magna</name>
    <dbReference type="NCBI Taxonomy" id="35525"/>
    <lineage>
        <taxon>Eukaryota</taxon>
        <taxon>Metazoa</taxon>
        <taxon>Ecdysozoa</taxon>
        <taxon>Arthropoda</taxon>
        <taxon>Crustacea</taxon>
        <taxon>Branchiopoda</taxon>
        <taxon>Diplostraca</taxon>
        <taxon>Cladocera</taxon>
        <taxon>Anomopoda</taxon>
        <taxon>Daphniidae</taxon>
        <taxon>Daphnia</taxon>
    </lineage>
</organism>
<comment type="caution">
    <text evidence="3">The sequence shown here is derived from an EMBL/GenBank/DDBJ whole genome shotgun (WGS) entry which is preliminary data.</text>
</comment>
<feature type="compositionally biased region" description="Acidic residues" evidence="2">
    <location>
        <begin position="168"/>
        <end position="177"/>
    </location>
</feature>
<protein>
    <submittedName>
        <fullName evidence="3">Uncharacterized protein</fullName>
    </submittedName>
</protein>
<reference evidence="3 4" key="1">
    <citation type="journal article" date="2023" name="Nucleic Acids Res.">
        <title>The hologenome of Daphnia magna reveals possible DNA methylation and microbiome-mediated evolution of the host genome.</title>
        <authorList>
            <person name="Chaturvedi A."/>
            <person name="Li X."/>
            <person name="Dhandapani V."/>
            <person name="Marshall H."/>
            <person name="Kissane S."/>
            <person name="Cuenca-Cambronero M."/>
            <person name="Asole G."/>
            <person name="Calvet F."/>
            <person name="Ruiz-Romero M."/>
            <person name="Marangio P."/>
            <person name="Guigo R."/>
            <person name="Rago D."/>
            <person name="Mirbahai L."/>
            <person name="Eastwood N."/>
            <person name="Colbourne J.K."/>
            <person name="Zhou J."/>
            <person name="Mallon E."/>
            <person name="Orsini L."/>
        </authorList>
    </citation>
    <scope>NUCLEOTIDE SEQUENCE [LARGE SCALE GENOMIC DNA]</scope>
    <source>
        <strain evidence="3">LRV0_1</strain>
    </source>
</reference>
<evidence type="ECO:0000256" key="1">
    <source>
        <dbReference type="SAM" id="Coils"/>
    </source>
</evidence>
<evidence type="ECO:0000256" key="2">
    <source>
        <dbReference type="SAM" id="MobiDB-lite"/>
    </source>
</evidence>
<accession>A0ABQ9YZM4</accession>
<name>A0ABQ9YZM4_9CRUS</name>
<sequence>MEVDLRAVKHAALRIFHKYDMADGDNHVVISEPVITIFQLNCPYYIPKEHWVCDPSIIEKISPRQLSEHDVYMYLIARSQDTGLQLKAMKTIQTANLLENELNESNECKEEYKKESERYKTLYEESENNLANRTKIKELKEKQLQIDNIIIPDIEMNNNVIIKTVEEHNEDSEDEQDLNMVNNDLKK</sequence>
<proteinExistence type="predicted"/>
<feature type="coiled-coil region" evidence="1">
    <location>
        <begin position="95"/>
        <end position="129"/>
    </location>
</feature>
<dbReference type="EMBL" id="JAOYFB010000002">
    <property type="protein sequence ID" value="KAK4005665.1"/>
    <property type="molecule type" value="Genomic_DNA"/>
</dbReference>
<evidence type="ECO:0000313" key="3">
    <source>
        <dbReference type="EMBL" id="KAK4005665.1"/>
    </source>
</evidence>
<keyword evidence="4" id="KW-1185">Reference proteome</keyword>
<dbReference type="Proteomes" id="UP001234178">
    <property type="component" value="Unassembled WGS sequence"/>
</dbReference>
<gene>
    <name evidence="3" type="ORF">OUZ56_010708</name>
</gene>
<keyword evidence="1" id="KW-0175">Coiled coil</keyword>